<proteinExistence type="predicted"/>
<keyword evidence="2" id="KW-0472">Membrane</keyword>
<feature type="compositionally biased region" description="Polar residues" evidence="1">
    <location>
        <begin position="649"/>
        <end position="665"/>
    </location>
</feature>
<sequence>MTSPSHRCRSKGSAMVMTMIVAMVLAIAAASILRWSLTEKRINIRHALRLEARSAAEAAAEYAFAQVRYRMDNQTSFPTTMLDPNGGAPLLAPPAAAFGGTHVKVGSIVVTGGVVRNITNDLEGTHFFVDPADPNNRFDPMKGKRIFRRDVRILAKATVSSPNVDAITAYASETLAMREAPMFAHALFYNMDLEVGAGGDFAIFGPVHTNGDLWVVGQANNGSKTDFRGPVTAAGGIYWGYHTTPIMGNGSMEPVTQEDIRFTDKAGGLINLQSSSGVWRDHKMGSSTESTTTQSAFRSFSSNTFNGYVQTSVHGVENYKPVAFGNYVPDATPNNGVDNSINTGRAMIERPLSSGDAGYNAEVENQKFSRKAGLYIVVNPSSSARTGKKPDGTNVTIPAGQYRAYKRNGTEVILPGSTLTTAGIIHPNLGGRPIIKVKTDAMTDLRRFTNFNYGSNRSYSNRYDPKVIDLVEVDMTALKMAVDWTVNGESVSSIYDYDSSSSDSTYKASSPTNESIGLGNLMVNFGASDWDGTIYIESVDAETRKDSGVRLINGRGRVASTPAHSANEGLTIATNDALYILGDFNADGNIDTNASSLTNSSRYPENANEVPVAVAADAITILSQPTFNYSGKQTGGWNDVLSGHRHTSSNHSSYWATSNPSNSNYREGDNYSVRPGDDPTNNTPSSSLSNESVKFRGSSTEIAAALLTGLVPSNKDGSSQNSGGAHNFPRLLEYWDGVLAIRGSMVALFESRVADEPWSIRYYNAPDRVWGFNSILADGRYPPQTPRVRTYRRVDFSDLTASEYEAALAEMPW</sequence>
<accession>A0AAF0CS33</accession>
<organism evidence="3 4">
    <name type="scientific">Synoicihabitans lomoniglobus</name>
    <dbReference type="NCBI Taxonomy" id="2909285"/>
    <lineage>
        <taxon>Bacteria</taxon>
        <taxon>Pseudomonadati</taxon>
        <taxon>Verrucomicrobiota</taxon>
        <taxon>Opitutia</taxon>
        <taxon>Opitutales</taxon>
        <taxon>Opitutaceae</taxon>
        <taxon>Synoicihabitans</taxon>
    </lineage>
</organism>
<feature type="transmembrane region" description="Helical" evidence="2">
    <location>
        <begin position="12"/>
        <end position="35"/>
    </location>
</feature>
<dbReference type="EMBL" id="CP119075">
    <property type="protein sequence ID" value="WED67067.1"/>
    <property type="molecule type" value="Genomic_DNA"/>
</dbReference>
<keyword evidence="2" id="KW-1133">Transmembrane helix</keyword>
<protein>
    <submittedName>
        <fullName evidence="3">Uncharacterized protein</fullName>
    </submittedName>
</protein>
<keyword evidence="2" id="KW-0812">Transmembrane</keyword>
<evidence type="ECO:0000256" key="1">
    <source>
        <dbReference type="SAM" id="MobiDB-lite"/>
    </source>
</evidence>
<gene>
    <name evidence="3" type="ORF">PXH66_09410</name>
</gene>
<evidence type="ECO:0000313" key="3">
    <source>
        <dbReference type="EMBL" id="WED67067.1"/>
    </source>
</evidence>
<dbReference type="RefSeq" id="WP_330928219.1">
    <property type="nucleotide sequence ID" value="NZ_CP119075.1"/>
</dbReference>
<evidence type="ECO:0000313" key="4">
    <source>
        <dbReference type="Proteomes" id="UP001218638"/>
    </source>
</evidence>
<keyword evidence="4" id="KW-1185">Reference proteome</keyword>
<feature type="compositionally biased region" description="Low complexity" evidence="1">
    <location>
        <begin position="679"/>
        <end position="692"/>
    </location>
</feature>
<name>A0AAF0CS33_9BACT</name>
<feature type="region of interest" description="Disordered" evidence="1">
    <location>
        <begin position="640"/>
        <end position="694"/>
    </location>
</feature>
<dbReference type="KEGG" id="slom:PXH66_09410"/>
<reference evidence="3" key="1">
    <citation type="submission" date="2023-03" db="EMBL/GenBank/DDBJ databases">
        <title>Lomoglobus Profundus gen. nov., sp. nov., a novel member of the phylum Verrucomicrobia, isolated from deep-marine sediment of South China Sea.</title>
        <authorList>
            <person name="Ahmad T."/>
            <person name="Ishaq S.E."/>
            <person name="Wang F."/>
        </authorList>
    </citation>
    <scope>NUCLEOTIDE SEQUENCE</scope>
    <source>
        <strain evidence="3">LMO-M01</strain>
    </source>
</reference>
<evidence type="ECO:0000256" key="2">
    <source>
        <dbReference type="SAM" id="Phobius"/>
    </source>
</evidence>
<dbReference type="Proteomes" id="UP001218638">
    <property type="component" value="Chromosome"/>
</dbReference>
<dbReference type="AlphaFoldDB" id="A0AAF0CS33"/>